<dbReference type="InterPro" id="IPR015366">
    <property type="entry name" value="S53_propep"/>
</dbReference>
<name>F8NRY3_SERL9</name>
<dbReference type="SMART" id="SM00944">
    <property type="entry name" value="Pro-kuma_activ"/>
    <property type="match status" value="1"/>
</dbReference>
<evidence type="ECO:0000256" key="5">
    <source>
        <dbReference type="ARBA" id="ARBA00022525"/>
    </source>
</evidence>
<organism>
    <name type="scientific">Serpula lacrymans var. lacrymans (strain S7.9)</name>
    <name type="common">Dry rot fungus</name>
    <dbReference type="NCBI Taxonomy" id="578457"/>
    <lineage>
        <taxon>Eukaryota</taxon>
        <taxon>Fungi</taxon>
        <taxon>Dikarya</taxon>
        <taxon>Basidiomycota</taxon>
        <taxon>Agaricomycotina</taxon>
        <taxon>Agaricomycetes</taxon>
        <taxon>Agaricomycetidae</taxon>
        <taxon>Boletales</taxon>
        <taxon>Coniophorineae</taxon>
        <taxon>Serpulaceae</taxon>
        <taxon>Serpula</taxon>
    </lineage>
</organism>
<keyword evidence="10 15" id="KW-0720">Serine protease</keyword>
<protein>
    <recommendedName>
        <fullName evidence="4">tripeptidyl-peptidase II</fullName>
        <ecNumber evidence="4">3.4.14.10</ecNumber>
    </recommendedName>
</protein>
<dbReference type="Gene3D" id="3.40.50.200">
    <property type="entry name" value="Peptidase S8/S53 domain"/>
    <property type="match status" value="1"/>
</dbReference>
<keyword evidence="11 15" id="KW-0106">Calcium</keyword>
<comment type="subcellular location">
    <subcellularLocation>
        <location evidence="3">Secreted</location>
        <location evidence="3">Extracellular space</location>
    </subcellularLocation>
</comment>
<keyword evidence="7 15" id="KW-0479">Metal-binding</keyword>
<evidence type="ECO:0000256" key="17">
    <source>
        <dbReference type="SAM" id="SignalP"/>
    </source>
</evidence>
<keyword evidence="9 15" id="KW-0378">Hydrolase</keyword>
<feature type="binding site" evidence="15">
    <location>
        <position position="602"/>
    </location>
    <ligand>
        <name>Ca(2+)</name>
        <dbReference type="ChEBI" id="CHEBI:29108"/>
    </ligand>
</feature>
<feature type="binding site" evidence="15">
    <location>
        <position position="622"/>
    </location>
    <ligand>
        <name>Ca(2+)</name>
        <dbReference type="ChEBI" id="CHEBI:29108"/>
    </ligand>
</feature>
<dbReference type="CDD" id="cd04056">
    <property type="entry name" value="Peptidases_S53"/>
    <property type="match status" value="1"/>
</dbReference>
<evidence type="ECO:0000256" key="14">
    <source>
        <dbReference type="ARBA" id="ARBA00023180"/>
    </source>
</evidence>
<dbReference type="EC" id="3.4.14.10" evidence="4"/>
<dbReference type="GO" id="GO:0005576">
    <property type="term" value="C:extracellular region"/>
    <property type="evidence" value="ECO:0007669"/>
    <property type="project" value="UniProtKB-SubCell"/>
</dbReference>
<evidence type="ECO:0000256" key="8">
    <source>
        <dbReference type="ARBA" id="ARBA00022729"/>
    </source>
</evidence>
<dbReference type="GeneID" id="18814644"/>
<dbReference type="Proteomes" id="UP000008064">
    <property type="component" value="Unassembled WGS sequence"/>
</dbReference>
<dbReference type="Pfam" id="PF09286">
    <property type="entry name" value="Pro-kuma_activ"/>
    <property type="match status" value="1"/>
</dbReference>
<dbReference type="SUPFAM" id="SSF52743">
    <property type="entry name" value="Subtilisin-like"/>
    <property type="match status" value="1"/>
</dbReference>
<dbReference type="PANTHER" id="PTHR14218">
    <property type="entry name" value="PROTEASE S8 TRIPEPTIDYL PEPTIDASE I CLN2"/>
    <property type="match status" value="1"/>
</dbReference>
<keyword evidence="5" id="KW-0964">Secreted</keyword>
<sequence length="685" mass="74522">MQGILANMQSLLYLVVLSLGLLAAAESPISPYSLHEKRTHIPAGWSLQRRHEPTSALPLRFALTQSNIDNIEKLLMDVSHPESSNYGNHWTAGQVIQAFAPSEETISAVRNWILENGFEEERVKVTSNKGWIEVDATTEEAERLLQTEYKVYSHASGKNHVACDAYHLPSHIQPHVDFVTPSVHFDARLSRRSDEPARSVGKPGYGSAPKTTGQVDAVEISSTDVSTCDEYITPACLRALYGLDYTPVATAKNSFGIVEYTPEAYLQTDINLFAMNFSEGLYGVSPYMVSIDGGYAQTEYQGFDYNGESDLDLQYGMTLVTPAQQVTLYQVGDMVEGASFNNFLDALDGSYCTFEGGDDYTQDAMYPDTEPGGYMGPEACGTATPTYVISTSYSYNEADLTPFYTARQCAEYAKLGLMGVTILYSSGDYGVAGNDDVCLNPNGTQTADGTMFNPTFPGTCPYITSVGATQVNPNSTVYEPESACEQVIYSGGGFSNYFAMPSYQKEAVDYYLANYYPDYPATMWNSTGMSRGFPDISANGANYVVAVNGAFELVYGTSCSTPVNGAIFTMINDARLAAGKSTIGFINPTIYSTDFSGLFNDITMGDNPGCGTNGFNATPGWDPVTGLGTPNFPKLRDFGYNKVTVVSGVYLINDITIKLFMLPVKVQLAIVWLVVNRNAKHATGF</sequence>
<evidence type="ECO:0000256" key="4">
    <source>
        <dbReference type="ARBA" id="ARBA00012462"/>
    </source>
</evidence>
<dbReference type="CDD" id="cd11377">
    <property type="entry name" value="Pro-peptidase_S53"/>
    <property type="match status" value="1"/>
</dbReference>
<dbReference type="AlphaFoldDB" id="F8NRY3"/>
<evidence type="ECO:0000256" key="13">
    <source>
        <dbReference type="ARBA" id="ARBA00023145"/>
    </source>
</evidence>
<evidence type="ECO:0000256" key="16">
    <source>
        <dbReference type="SAM" id="MobiDB-lite"/>
    </source>
</evidence>
<evidence type="ECO:0000256" key="3">
    <source>
        <dbReference type="ARBA" id="ARBA00004239"/>
    </source>
</evidence>
<comment type="cofactor">
    <cofactor evidence="15">
        <name>Ca(2+)</name>
        <dbReference type="ChEBI" id="CHEBI:29108"/>
    </cofactor>
    <text evidence="15">Binds 1 Ca(2+) ion per subunit.</text>
</comment>
<dbReference type="InterPro" id="IPR050819">
    <property type="entry name" value="Tripeptidyl-peptidase_I"/>
</dbReference>
<keyword evidence="6 15" id="KW-0645">Protease</keyword>
<evidence type="ECO:0000256" key="9">
    <source>
        <dbReference type="ARBA" id="ARBA00022801"/>
    </source>
</evidence>
<evidence type="ECO:0000313" key="19">
    <source>
        <dbReference type="EMBL" id="EGO26345.1"/>
    </source>
</evidence>
<dbReference type="MEROPS" id="S53.007"/>
<feature type="active site" description="Charge relay system" evidence="15">
    <location>
        <position position="308"/>
    </location>
</feature>
<evidence type="ECO:0000256" key="6">
    <source>
        <dbReference type="ARBA" id="ARBA00022670"/>
    </source>
</evidence>
<dbReference type="PANTHER" id="PTHR14218:SF19">
    <property type="entry name" value="SERINE PROTEASE AORO, PUTATIVE (AFU_ORTHOLOGUE AFUA_6G10250)-RELATED"/>
    <property type="match status" value="1"/>
</dbReference>
<dbReference type="HOGENOM" id="CLU_013783_4_0_1"/>
<dbReference type="InterPro" id="IPR030400">
    <property type="entry name" value="Sedolisin_dom"/>
</dbReference>
<feature type="region of interest" description="Disordered" evidence="16">
    <location>
        <begin position="190"/>
        <end position="212"/>
    </location>
</feature>
<feature type="active site" description="Charge relay system" evidence="15">
    <location>
        <position position="558"/>
    </location>
</feature>
<dbReference type="GO" id="GO:0008240">
    <property type="term" value="F:tripeptidyl-peptidase activity"/>
    <property type="evidence" value="ECO:0007669"/>
    <property type="project" value="UniProtKB-EC"/>
</dbReference>
<comment type="catalytic activity">
    <reaction evidence="1">
        <text>Release of an N-terminal tripeptide from a polypeptide.</text>
        <dbReference type="EC" id="3.4.14.10"/>
    </reaction>
</comment>
<evidence type="ECO:0000256" key="7">
    <source>
        <dbReference type="ARBA" id="ARBA00022723"/>
    </source>
</evidence>
<dbReference type="KEGG" id="sla:SERLADRAFT_436156"/>
<proteinExistence type="predicted"/>
<feature type="chain" id="PRO_5003381726" description="tripeptidyl-peptidase II" evidence="17">
    <location>
        <begin position="26"/>
        <end position="685"/>
    </location>
</feature>
<dbReference type="SUPFAM" id="SSF54897">
    <property type="entry name" value="Protease propeptides/inhibitors"/>
    <property type="match status" value="1"/>
</dbReference>
<keyword evidence="12" id="KW-0843">Virulence</keyword>
<dbReference type="RefSeq" id="XP_007316518.1">
    <property type="nucleotide sequence ID" value="XM_007316456.1"/>
</dbReference>
<reference evidence="19" key="1">
    <citation type="submission" date="2011-04" db="EMBL/GenBank/DDBJ databases">
        <title>Evolution of plant cell wall degrading machinery underlies the functional diversity of forest fungi.</title>
        <authorList>
            <consortium name="US DOE Joint Genome Institute (JGI-PGF)"/>
            <person name="Eastwood D.C."/>
            <person name="Floudas D."/>
            <person name="Binder M."/>
            <person name="Majcherczyk A."/>
            <person name="Schneider P."/>
            <person name="Aerts A."/>
            <person name="Asiegbu F.O."/>
            <person name="Baker S.E."/>
            <person name="Barry K."/>
            <person name="Bendiksby M."/>
            <person name="Blumentritt M."/>
            <person name="Coutinho P.M."/>
            <person name="Cullen D."/>
            <person name="Cullen D."/>
            <person name="Gathman A."/>
            <person name="Goodell B."/>
            <person name="Henrissat B."/>
            <person name="Ihrmark K."/>
            <person name="Kauserud H."/>
            <person name="Kohler A."/>
            <person name="LaButti K."/>
            <person name="Lapidus A."/>
            <person name="Lavin J.L."/>
            <person name="Lee Y.-H."/>
            <person name="Lindquist E."/>
            <person name="Lilly W."/>
            <person name="Lucas S."/>
            <person name="Morin E."/>
            <person name="Murat C."/>
            <person name="Oguiza J.A."/>
            <person name="Park J."/>
            <person name="Pisabarro A.G."/>
            <person name="Riley R."/>
            <person name="Rosling A."/>
            <person name="Salamov A."/>
            <person name="Schmidt O."/>
            <person name="Schmutz J."/>
            <person name="Skrede I."/>
            <person name="Stenlid J."/>
            <person name="Wiebenga A."/>
            <person name="Xie X."/>
            <person name="Kues U."/>
            <person name="Hibbett D.S."/>
            <person name="Hoffmeister D."/>
            <person name="Hogberg N."/>
            <person name="Martin F."/>
            <person name="Grigoriev I.V."/>
            <person name="Watkinson S.C."/>
        </authorList>
    </citation>
    <scope>NUCLEOTIDE SEQUENCE</scope>
    <source>
        <strain evidence="19">S7.9</strain>
    </source>
</reference>
<evidence type="ECO:0000259" key="18">
    <source>
        <dbReference type="PROSITE" id="PS51695"/>
    </source>
</evidence>
<feature type="active site" description="Charge relay system" evidence="15">
    <location>
        <position position="312"/>
    </location>
</feature>
<evidence type="ECO:0000256" key="10">
    <source>
        <dbReference type="ARBA" id="ARBA00022825"/>
    </source>
</evidence>
<feature type="binding site" evidence="15">
    <location>
        <position position="620"/>
    </location>
    <ligand>
        <name>Ca(2+)</name>
        <dbReference type="ChEBI" id="CHEBI:29108"/>
    </ligand>
</feature>
<feature type="binding site" evidence="15">
    <location>
        <position position="601"/>
    </location>
    <ligand>
        <name>Ca(2+)</name>
        <dbReference type="ChEBI" id="CHEBI:29108"/>
    </ligand>
</feature>
<feature type="signal peptide" evidence="17">
    <location>
        <begin position="1"/>
        <end position="25"/>
    </location>
</feature>
<keyword evidence="13" id="KW-0865">Zymogen</keyword>
<accession>F8NRY3</accession>
<evidence type="ECO:0000256" key="1">
    <source>
        <dbReference type="ARBA" id="ARBA00001910"/>
    </source>
</evidence>
<dbReference type="GO" id="GO:0046872">
    <property type="term" value="F:metal ion binding"/>
    <property type="evidence" value="ECO:0007669"/>
    <property type="project" value="UniProtKB-UniRule"/>
</dbReference>
<dbReference type="PROSITE" id="PS51695">
    <property type="entry name" value="SEDOLISIN"/>
    <property type="match status" value="1"/>
</dbReference>
<keyword evidence="14" id="KW-0325">Glycoprotein</keyword>
<gene>
    <name evidence="19" type="ORF">SERLADRAFT_436156</name>
</gene>
<dbReference type="GO" id="GO:0006508">
    <property type="term" value="P:proteolysis"/>
    <property type="evidence" value="ECO:0007669"/>
    <property type="project" value="UniProtKB-KW"/>
</dbReference>
<comment type="function">
    <text evidence="2">Secreted tripeptidyl-peptidase which degrades proteins at acidic pHs and is involved in virulence.</text>
</comment>
<keyword evidence="8 17" id="KW-0732">Signal</keyword>
<evidence type="ECO:0000256" key="15">
    <source>
        <dbReference type="PROSITE-ProRule" id="PRU01032"/>
    </source>
</evidence>
<evidence type="ECO:0000256" key="2">
    <source>
        <dbReference type="ARBA" id="ARBA00002451"/>
    </source>
</evidence>
<dbReference type="EMBL" id="GL945432">
    <property type="protein sequence ID" value="EGO26345.1"/>
    <property type="molecule type" value="Genomic_DNA"/>
</dbReference>
<evidence type="ECO:0000256" key="11">
    <source>
        <dbReference type="ARBA" id="ARBA00022837"/>
    </source>
</evidence>
<dbReference type="GO" id="GO:0004252">
    <property type="term" value="F:serine-type endopeptidase activity"/>
    <property type="evidence" value="ECO:0007669"/>
    <property type="project" value="UniProtKB-UniRule"/>
</dbReference>
<feature type="domain" description="Peptidase S53" evidence="18">
    <location>
        <begin position="231"/>
        <end position="642"/>
    </location>
</feature>
<evidence type="ECO:0000256" key="12">
    <source>
        <dbReference type="ARBA" id="ARBA00023026"/>
    </source>
</evidence>
<dbReference type="FunFam" id="3.40.50.200:FF:000015">
    <property type="entry name" value="Tripeptidyl peptidase A"/>
    <property type="match status" value="1"/>
</dbReference>
<dbReference type="OrthoDB" id="409122at2759"/>
<dbReference type="InterPro" id="IPR036852">
    <property type="entry name" value="Peptidase_S8/S53_dom_sf"/>
</dbReference>